<reference evidence="2 3" key="1">
    <citation type="submission" date="2023-01" db="EMBL/GenBank/DDBJ databases">
        <title>Analysis of 21 Apiospora genomes using comparative genomics revels a genus with tremendous synthesis potential of carbohydrate active enzymes and secondary metabolites.</title>
        <authorList>
            <person name="Sorensen T."/>
        </authorList>
    </citation>
    <scope>NUCLEOTIDE SEQUENCE [LARGE SCALE GENOMIC DNA]</scope>
    <source>
        <strain evidence="2 3">CBS 20057</strain>
    </source>
</reference>
<dbReference type="InterPro" id="IPR051908">
    <property type="entry name" value="Ribosomal_N-acetyltransferase"/>
</dbReference>
<dbReference type="Pfam" id="PF13302">
    <property type="entry name" value="Acetyltransf_3"/>
    <property type="match status" value="1"/>
</dbReference>
<comment type="caution">
    <text evidence="2">The sequence shown here is derived from an EMBL/GenBank/DDBJ whole genome shotgun (WGS) entry which is preliminary data.</text>
</comment>
<evidence type="ECO:0000259" key="1">
    <source>
        <dbReference type="PROSITE" id="PS51186"/>
    </source>
</evidence>
<dbReference type="Gene3D" id="3.40.630.30">
    <property type="match status" value="1"/>
</dbReference>
<organism evidence="2 3">
    <name type="scientific">Apiospora marii</name>
    <dbReference type="NCBI Taxonomy" id="335849"/>
    <lineage>
        <taxon>Eukaryota</taxon>
        <taxon>Fungi</taxon>
        <taxon>Dikarya</taxon>
        <taxon>Ascomycota</taxon>
        <taxon>Pezizomycotina</taxon>
        <taxon>Sordariomycetes</taxon>
        <taxon>Xylariomycetidae</taxon>
        <taxon>Amphisphaeriales</taxon>
        <taxon>Apiosporaceae</taxon>
        <taxon>Apiospora</taxon>
    </lineage>
</organism>
<name>A0ABR1RAL8_9PEZI</name>
<dbReference type="PANTHER" id="PTHR43441:SF2">
    <property type="entry name" value="FAMILY ACETYLTRANSFERASE, PUTATIVE (AFU_ORTHOLOGUE AFUA_7G00850)-RELATED"/>
    <property type="match status" value="1"/>
</dbReference>
<dbReference type="InterPro" id="IPR016181">
    <property type="entry name" value="Acyl_CoA_acyltransferase"/>
</dbReference>
<dbReference type="PANTHER" id="PTHR43441">
    <property type="entry name" value="RIBOSOMAL-PROTEIN-SERINE ACETYLTRANSFERASE"/>
    <property type="match status" value="1"/>
</dbReference>
<accession>A0ABR1RAL8</accession>
<dbReference type="InterPro" id="IPR000182">
    <property type="entry name" value="GNAT_dom"/>
</dbReference>
<evidence type="ECO:0000313" key="3">
    <source>
        <dbReference type="Proteomes" id="UP001396898"/>
    </source>
</evidence>
<dbReference type="EMBL" id="JAQQWI010000017">
    <property type="protein sequence ID" value="KAK8006100.1"/>
    <property type="molecule type" value="Genomic_DNA"/>
</dbReference>
<sequence>MSGDIPLGVSVDTHAAPPPQRQTIEGTFAKLVPLQTSHSQELYKFLCDGSKTATFAYLGVGPFEDEDEFTKHIASIAPSQDPFYFTIITKQALAGGEVPAGSAVGYFSLLNIDRANRSVEIGWVTFSPRLQRTTIATEALYLLMNYCMDTDDGLGNRRLEWKCDALNAKSRRAAERLGFAYEGTFRKHRTVRGRNRDTAWFSIVDDEWSARKRALLAWLAPENFDDGKQVRSLEAIRKEMKE</sequence>
<gene>
    <name evidence="2" type="ORF">PG991_012397</name>
</gene>
<feature type="domain" description="N-acetyltransferase" evidence="1">
    <location>
        <begin position="29"/>
        <end position="197"/>
    </location>
</feature>
<dbReference type="PROSITE" id="PS51186">
    <property type="entry name" value="GNAT"/>
    <property type="match status" value="1"/>
</dbReference>
<dbReference type="SUPFAM" id="SSF55729">
    <property type="entry name" value="Acyl-CoA N-acyltransferases (Nat)"/>
    <property type="match status" value="1"/>
</dbReference>
<dbReference type="Proteomes" id="UP001396898">
    <property type="component" value="Unassembled WGS sequence"/>
</dbReference>
<proteinExistence type="predicted"/>
<evidence type="ECO:0000313" key="2">
    <source>
        <dbReference type="EMBL" id="KAK8006100.1"/>
    </source>
</evidence>
<keyword evidence="3" id="KW-1185">Reference proteome</keyword>
<protein>
    <recommendedName>
        <fullName evidence="1">N-acetyltransferase domain-containing protein</fullName>
    </recommendedName>
</protein>